<dbReference type="Gene3D" id="3.90.70.10">
    <property type="entry name" value="Cysteine proteinases"/>
    <property type="match status" value="1"/>
</dbReference>
<dbReference type="AlphaFoldDB" id="A0A0K8NZC5"/>
<dbReference type="Proteomes" id="UP000037660">
    <property type="component" value="Unassembled WGS sequence"/>
</dbReference>
<sequence>MYVQHFGLEHEPFSIAPDPRYLYLGEHHREALAHLLYGLGAGGGFVVLTGEIGAGKTTVCRGFLEQVPPQCRVAYVFNPRLAVLELLATVCEEFGVALPPGVVPTVKTHVDALNRFLLDAHAQGRHCVLLIDEAQQLAADVLEQLRLLTNLETHERKLLQIILVGQPELRELLAQPALEQLAQRVIARHHLGPLDEADTARYLQHRLSVAGLRGPSPLPPARLRRIHRLSGGVPRRINLLCDRALLGAYAQGLAAVDAATLEQAAREVAGRAAPPGRVAALRALAARHPLPVLGGALLLAGAVGAGLGGLLRGTGPAGVPAGGASALAAGAAASQPMAEGPAGGVADTLAAEAGAGAGAGVGAGAGAGAEGGAGSAAAVRPGERPALSAAGLRARLAAEGGDEAAGWQALAARWGARLGPGDGCAAAPAAGLGCYRGSGGLDQLRQLDRPALLWLRDGAAPGAPPGAGPGRPLLLVGLAGDRVAVQVGGGAWSVPAAALAAAGWRGDFATFWRAEPPAPPGLPADASPAERLAARLALWTAAAGEGAASGAADAAGAAAGAGERPARLAAFQAAQGLAPDGRAGPLTAMALNRATGVDEPRLLARPAAPRRTP</sequence>
<evidence type="ECO:0000259" key="1">
    <source>
        <dbReference type="SMART" id="SM00382"/>
    </source>
</evidence>
<dbReference type="InterPro" id="IPR003593">
    <property type="entry name" value="AAA+_ATPase"/>
</dbReference>
<protein>
    <submittedName>
        <fullName evidence="2">General secretion pathway protein A</fullName>
    </submittedName>
</protein>
<dbReference type="STRING" id="1547922.ISF6_1525"/>
<accession>A0A0K8NZC5</accession>
<dbReference type="RefSeq" id="WP_054019798.1">
    <property type="nucleotide sequence ID" value="NZ_BBYR01000028.1"/>
</dbReference>
<dbReference type="PANTHER" id="PTHR35894">
    <property type="entry name" value="GENERAL SECRETION PATHWAY PROTEIN A-RELATED"/>
    <property type="match status" value="1"/>
</dbReference>
<reference evidence="2 3" key="2">
    <citation type="journal article" date="2016" name="Science">
        <title>A bacterium that degrades and assimilates poly(ethylene terephthalate).</title>
        <authorList>
            <person name="Yoshida S."/>
            <person name="Hiraga K."/>
            <person name="Takehana T."/>
            <person name="Taniguchi I."/>
            <person name="Yamaji H."/>
            <person name="Maeda Y."/>
            <person name="Toyohara K."/>
            <person name="Miyamoto K."/>
            <person name="Kimura Y."/>
            <person name="Oda K."/>
        </authorList>
    </citation>
    <scope>NUCLEOTIDE SEQUENCE [LARGE SCALE GENOMIC DNA]</scope>
    <source>
        <strain evidence="3">NBRC 110686 / TISTR 2288 / 201-F6</strain>
    </source>
</reference>
<feature type="domain" description="AAA+ ATPase" evidence="1">
    <location>
        <begin position="42"/>
        <end position="188"/>
    </location>
</feature>
<gene>
    <name evidence="2" type="ORF">ISF6_1525</name>
</gene>
<dbReference type="Pfam" id="PF13401">
    <property type="entry name" value="AAA_22"/>
    <property type="match status" value="1"/>
</dbReference>
<dbReference type="InterPro" id="IPR052026">
    <property type="entry name" value="ExeA_AAA_ATPase_DNA-bind"/>
</dbReference>
<dbReference type="SUPFAM" id="SSF52540">
    <property type="entry name" value="P-loop containing nucleoside triphosphate hydrolases"/>
    <property type="match status" value="1"/>
</dbReference>
<proteinExistence type="predicted"/>
<dbReference type="EMBL" id="BBYR01000028">
    <property type="protein sequence ID" value="GAP35752.1"/>
    <property type="molecule type" value="Genomic_DNA"/>
</dbReference>
<keyword evidence="3" id="KW-1185">Reference proteome</keyword>
<organism evidence="2 3">
    <name type="scientific">Piscinibacter sakaiensis</name>
    <name type="common">Ideonella sakaiensis</name>
    <dbReference type="NCBI Taxonomy" id="1547922"/>
    <lineage>
        <taxon>Bacteria</taxon>
        <taxon>Pseudomonadati</taxon>
        <taxon>Pseudomonadota</taxon>
        <taxon>Betaproteobacteria</taxon>
        <taxon>Burkholderiales</taxon>
        <taxon>Sphaerotilaceae</taxon>
        <taxon>Piscinibacter</taxon>
    </lineage>
</organism>
<dbReference type="Gene3D" id="3.40.50.300">
    <property type="entry name" value="P-loop containing nucleotide triphosphate hydrolases"/>
    <property type="match status" value="1"/>
</dbReference>
<dbReference type="InterPro" id="IPR027417">
    <property type="entry name" value="P-loop_NTPase"/>
</dbReference>
<reference evidence="3" key="1">
    <citation type="submission" date="2015-07" db="EMBL/GenBank/DDBJ databases">
        <title>Discovery of a poly(ethylene terephthalate assimilation.</title>
        <authorList>
            <person name="Yoshida S."/>
            <person name="Hiraga K."/>
            <person name="Takehana T."/>
            <person name="Taniguchi I."/>
            <person name="Yamaji H."/>
            <person name="Maeda Y."/>
            <person name="Toyohara K."/>
            <person name="Miyamoto K."/>
            <person name="Kimura Y."/>
            <person name="Oda K."/>
        </authorList>
    </citation>
    <scope>NUCLEOTIDE SEQUENCE [LARGE SCALE GENOMIC DNA]</scope>
    <source>
        <strain evidence="3">NBRC 110686 / TISTR 2288 / 201-F6</strain>
    </source>
</reference>
<evidence type="ECO:0000313" key="2">
    <source>
        <dbReference type="EMBL" id="GAP35752.1"/>
    </source>
</evidence>
<dbReference type="GO" id="GO:0016887">
    <property type="term" value="F:ATP hydrolysis activity"/>
    <property type="evidence" value="ECO:0007669"/>
    <property type="project" value="InterPro"/>
</dbReference>
<name>A0A0K8NZC5_PISS1</name>
<evidence type="ECO:0000313" key="3">
    <source>
        <dbReference type="Proteomes" id="UP000037660"/>
    </source>
</evidence>
<dbReference type="SMART" id="SM00382">
    <property type="entry name" value="AAA"/>
    <property type="match status" value="1"/>
</dbReference>
<comment type="caution">
    <text evidence="2">The sequence shown here is derived from an EMBL/GenBank/DDBJ whole genome shotgun (WGS) entry which is preliminary data.</text>
</comment>
<dbReference type="PANTHER" id="PTHR35894:SF1">
    <property type="entry name" value="PHOSPHORIBULOKINASE _ URIDINE KINASE FAMILY"/>
    <property type="match status" value="1"/>
</dbReference>
<dbReference type="OrthoDB" id="9783370at2"/>
<dbReference type="InterPro" id="IPR049945">
    <property type="entry name" value="AAA_22"/>
</dbReference>